<reference evidence="7" key="1">
    <citation type="submission" date="2015-08" db="EMBL/GenBank/DDBJ databases">
        <title>Complete DNA Sequence of Pseudomonas syringae pv. actinidiae, the Causal Agent of Kiwifruit Canker Disease.</title>
        <authorList>
            <person name="Rikkerink E.H.A."/>
            <person name="Fineran P.C."/>
        </authorList>
    </citation>
    <scope>NUCLEOTIDE SEQUENCE</scope>
    <source>
        <strain evidence="7">SkMP5</strain>
    </source>
</reference>
<feature type="region of interest" description="Phosphopantothenate--cysteine ligase" evidence="3">
    <location>
        <begin position="193"/>
        <end position="407"/>
    </location>
</feature>
<feature type="binding site" evidence="3">
    <location>
        <begin position="309"/>
        <end position="312"/>
    </location>
    <ligand>
        <name>CTP</name>
        <dbReference type="ChEBI" id="CHEBI:37563"/>
    </ligand>
</feature>
<comment type="similarity">
    <text evidence="3 4">In the C-terminal section; belongs to the PPC synthetase family.</text>
</comment>
<comment type="pathway">
    <text evidence="3 4">Cofactor biosynthesis; coenzyme A biosynthesis; CoA from (R)-pantothenate: step 3/5.</text>
</comment>
<comment type="pathway">
    <text evidence="3 4">Cofactor biosynthesis; coenzyme A biosynthesis; CoA from (R)-pantothenate: step 2/5.</text>
</comment>
<feature type="binding site" evidence="3">
    <location>
        <position position="327"/>
    </location>
    <ligand>
        <name>CTP</name>
        <dbReference type="ChEBI" id="CHEBI:37563"/>
    </ligand>
</feature>
<keyword evidence="1 3" id="KW-0210">Decarboxylase</keyword>
<keyword evidence="8" id="KW-1185">Reference proteome</keyword>
<dbReference type="GO" id="GO:0046872">
    <property type="term" value="F:metal ion binding"/>
    <property type="evidence" value="ECO:0007669"/>
    <property type="project" value="UniProtKB-KW"/>
</dbReference>
<feature type="binding site" evidence="3">
    <location>
        <position position="282"/>
    </location>
    <ligand>
        <name>CTP</name>
        <dbReference type="ChEBI" id="CHEBI:37563"/>
    </ligand>
</feature>
<proteinExistence type="inferred from homology"/>
<comment type="catalytic activity">
    <reaction evidence="3 4">
        <text>N-[(R)-4-phosphopantothenoyl]-L-cysteine + H(+) = (R)-4'-phosphopantetheine + CO2</text>
        <dbReference type="Rhea" id="RHEA:16793"/>
        <dbReference type="ChEBI" id="CHEBI:15378"/>
        <dbReference type="ChEBI" id="CHEBI:16526"/>
        <dbReference type="ChEBI" id="CHEBI:59458"/>
        <dbReference type="ChEBI" id="CHEBI:61723"/>
        <dbReference type="EC" id="4.1.1.36"/>
    </reaction>
</comment>
<keyword evidence="3 4" id="KW-0285">Flavoprotein</keyword>
<dbReference type="Pfam" id="PF04127">
    <property type="entry name" value="DFP"/>
    <property type="match status" value="1"/>
</dbReference>
<gene>
    <name evidence="3" type="primary">coaBC</name>
    <name evidence="7" type="ORF">MBSD_n0046</name>
</gene>
<name>A0A0K8QIW3_9GAMM</name>
<dbReference type="OrthoDB" id="9802554at2"/>
<dbReference type="GO" id="GO:0004633">
    <property type="term" value="F:phosphopantothenoylcysteine decarboxylase activity"/>
    <property type="evidence" value="ECO:0007669"/>
    <property type="project" value="UniProtKB-UniRule"/>
</dbReference>
<dbReference type="Proteomes" id="UP000253740">
    <property type="component" value="Unassembled WGS sequence"/>
</dbReference>
<dbReference type="GO" id="GO:0015941">
    <property type="term" value="P:pantothenate catabolic process"/>
    <property type="evidence" value="ECO:0007669"/>
    <property type="project" value="InterPro"/>
</dbReference>
<dbReference type="Gene3D" id="3.40.50.10300">
    <property type="entry name" value="CoaB-like"/>
    <property type="match status" value="1"/>
</dbReference>
<keyword evidence="3" id="KW-0479">Metal-binding</keyword>
<evidence type="ECO:0000313" key="8">
    <source>
        <dbReference type="Proteomes" id="UP000253740"/>
    </source>
</evidence>
<dbReference type="Pfam" id="PF02441">
    <property type="entry name" value="Flavoprotein"/>
    <property type="match status" value="1"/>
</dbReference>
<keyword evidence="2 3" id="KW-0456">Lyase</keyword>
<evidence type="ECO:0000259" key="5">
    <source>
        <dbReference type="Pfam" id="PF02441"/>
    </source>
</evidence>
<dbReference type="PANTHER" id="PTHR14359">
    <property type="entry name" value="HOMO-OLIGOMERIC FLAVIN CONTAINING CYS DECARBOXYLASE FAMILY"/>
    <property type="match status" value="1"/>
</dbReference>
<comment type="cofactor">
    <cofactor evidence="3">
        <name>Mg(2+)</name>
        <dbReference type="ChEBI" id="CHEBI:18420"/>
    </cofactor>
</comment>
<evidence type="ECO:0000256" key="3">
    <source>
        <dbReference type="HAMAP-Rule" id="MF_02225"/>
    </source>
</evidence>
<dbReference type="InterPro" id="IPR005252">
    <property type="entry name" value="CoaBC"/>
</dbReference>
<dbReference type="EMBL" id="DF970132">
    <property type="protein sequence ID" value="GAP64764.1"/>
    <property type="molecule type" value="Genomic_DNA"/>
</dbReference>
<keyword evidence="3" id="KW-0511">Multifunctional enzyme</keyword>
<dbReference type="InterPro" id="IPR003382">
    <property type="entry name" value="Flavoprotein"/>
</dbReference>
<dbReference type="GO" id="GO:0010181">
    <property type="term" value="F:FMN binding"/>
    <property type="evidence" value="ECO:0007669"/>
    <property type="project" value="UniProtKB-UniRule"/>
</dbReference>
<dbReference type="RefSeq" id="WP_062533951.1">
    <property type="nucleotide sequence ID" value="NZ_DF970132.1"/>
</dbReference>
<dbReference type="PANTHER" id="PTHR14359:SF6">
    <property type="entry name" value="PHOSPHOPANTOTHENOYLCYSTEINE DECARBOXYLASE"/>
    <property type="match status" value="1"/>
</dbReference>
<feature type="domain" description="DNA/pantothenate metabolism flavoprotein C-terminal" evidence="6">
    <location>
        <begin position="188"/>
        <end position="397"/>
    </location>
</feature>
<dbReference type="GO" id="GO:0071513">
    <property type="term" value="C:phosphopantothenoylcysteine decarboxylase complex"/>
    <property type="evidence" value="ECO:0007669"/>
    <property type="project" value="TreeGrafter"/>
</dbReference>
<evidence type="ECO:0000259" key="6">
    <source>
        <dbReference type="Pfam" id="PF04127"/>
    </source>
</evidence>
<protein>
    <recommendedName>
        <fullName evidence="3">Coenzyme A biosynthesis bifunctional protein CoaBC</fullName>
    </recommendedName>
    <alternativeName>
        <fullName evidence="3">DNA/pantothenate metabolism flavoprotein</fullName>
    </alternativeName>
    <alternativeName>
        <fullName evidence="3">Phosphopantothenoylcysteine synthetase/decarboxylase</fullName>
        <shortName evidence="3">PPCS-PPCDC</shortName>
    </alternativeName>
    <domain>
        <recommendedName>
            <fullName evidence="3">Phosphopantothenoylcysteine decarboxylase</fullName>
            <shortName evidence="3">PPC decarboxylase</shortName>
            <shortName evidence="3">PPC-DC</shortName>
            <ecNumber evidence="3">4.1.1.36</ecNumber>
        </recommendedName>
        <alternativeName>
            <fullName evidence="3">CoaC</fullName>
        </alternativeName>
    </domain>
    <domain>
        <recommendedName>
            <fullName evidence="3">Phosphopantothenate--cysteine ligase</fullName>
            <ecNumber evidence="3">6.3.2.5</ecNumber>
        </recommendedName>
        <alternativeName>
            <fullName evidence="3">CoaB</fullName>
        </alternativeName>
        <alternativeName>
            <fullName evidence="3">Phosphopantothenoylcysteine synthetase</fullName>
            <shortName evidence="3">PPC synthetase</shortName>
            <shortName evidence="3">PPC-S</shortName>
        </alternativeName>
    </domain>
</protein>
<sequence>MSVPALAKRRILLGVSGGIAAYKACELVRRLRDAGAEVRVVLTANAERFVTAQTFQALSGQPVRSGLWDAQAEAAMGHLELARWAERIVIAPASADVIARLAHGLADDLLTTLCLASTAPLAVAPAMNHRMWLHAATQANVATLRARGAAVLGPADGPLAEGESGPGRLLEPEAIVAELARLDGGGALAGLSVLVSAGPTYEDIDPVRFIGNRSSGRMGFAIAEAAAAQGAAVTLVAGPVHLPTPPGVAERIDVRSAREMREAVHAAAAHCDIFVSAAAVGDYRPAEVSTHKLKKSGDAGLALALVQNPDILAEIAALPRRPFLVGFAAETRDVDAYARGKLAAKGVDMIAANRVGDGAGFESERNALHLYWPGGDVALAEAPKRELADALLARVAERYRRTRTEHA</sequence>
<dbReference type="GO" id="GO:0004632">
    <property type="term" value="F:phosphopantothenate--cysteine ligase activity"/>
    <property type="evidence" value="ECO:0007669"/>
    <property type="project" value="UniProtKB-UniRule"/>
</dbReference>
<dbReference type="SUPFAM" id="SSF102645">
    <property type="entry name" value="CoaB-like"/>
    <property type="match status" value="1"/>
</dbReference>
<feature type="domain" description="Flavoprotein" evidence="5">
    <location>
        <begin position="10"/>
        <end position="180"/>
    </location>
</feature>
<accession>A0A0K8QIW3</accession>
<dbReference type="UniPathway" id="UPA00241">
    <property type="reaction ID" value="UER00353"/>
</dbReference>
<organism evidence="7">
    <name type="scientific">Mizugakiibacter sediminis</name>
    <dbReference type="NCBI Taxonomy" id="1475481"/>
    <lineage>
        <taxon>Bacteria</taxon>
        <taxon>Pseudomonadati</taxon>
        <taxon>Pseudomonadota</taxon>
        <taxon>Gammaproteobacteria</taxon>
        <taxon>Lysobacterales</taxon>
        <taxon>Rhodanobacteraceae</taxon>
        <taxon>Mizugakiibacter</taxon>
    </lineage>
</organism>
<evidence type="ECO:0000256" key="2">
    <source>
        <dbReference type="ARBA" id="ARBA00023239"/>
    </source>
</evidence>
<comment type="caution">
    <text evidence="3">Lacks conserved residue(s) required for the propagation of feature annotation.</text>
</comment>
<comment type="function">
    <text evidence="3">Catalyzes two sequential steps in the biosynthesis of coenzyme A. In the first step cysteine is conjugated to 4'-phosphopantothenate to form 4-phosphopantothenoylcysteine. In the second step the latter compound is decarboxylated to form 4'-phosphopantotheine.</text>
</comment>
<dbReference type="NCBIfam" id="TIGR00521">
    <property type="entry name" value="coaBC_dfp"/>
    <property type="match status" value="1"/>
</dbReference>
<dbReference type="InterPro" id="IPR035929">
    <property type="entry name" value="CoaB-like_sf"/>
</dbReference>
<keyword evidence="3 4" id="KW-0436">Ligase</keyword>
<comment type="catalytic activity">
    <reaction evidence="3 4">
        <text>(R)-4'-phosphopantothenate + L-cysteine + CTP = N-[(R)-4-phosphopantothenoyl]-L-cysteine + CMP + diphosphate + H(+)</text>
        <dbReference type="Rhea" id="RHEA:19397"/>
        <dbReference type="ChEBI" id="CHEBI:10986"/>
        <dbReference type="ChEBI" id="CHEBI:15378"/>
        <dbReference type="ChEBI" id="CHEBI:33019"/>
        <dbReference type="ChEBI" id="CHEBI:35235"/>
        <dbReference type="ChEBI" id="CHEBI:37563"/>
        <dbReference type="ChEBI" id="CHEBI:59458"/>
        <dbReference type="ChEBI" id="CHEBI:60377"/>
        <dbReference type="EC" id="6.3.2.5"/>
    </reaction>
</comment>
<comment type="cofactor">
    <cofactor evidence="3">
        <name>FMN</name>
        <dbReference type="ChEBI" id="CHEBI:58210"/>
    </cofactor>
    <text evidence="3">Binds 1 FMN per subunit.</text>
</comment>
<evidence type="ECO:0000256" key="4">
    <source>
        <dbReference type="RuleBase" id="RU364078"/>
    </source>
</evidence>
<dbReference type="EC" id="4.1.1.36" evidence="3"/>
<dbReference type="InterPro" id="IPR036551">
    <property type="entry name" value="Flavin_trans-like"/>
</dbReference>
<dbReference type="AlphaFoldDB" id="A0A0K8QIW3"/>
<dbReference type="HAMAP" id="MF_02225">
    <property type="entry name" value="CoaBC"/>
    <property type="match status" value="1"/>
</dbReference>
<comment type="similarity">
    <text evidence="3 4">In the N-terminal section; belongs to the HFCD (homo-oligomeric flavin containing Cys decarboxylase) superfamily.</text>
</comment>
<dbReference type="GO" id="GO:0015937">
    <property type="term" value="P:coenzyme A biosynthetic process"/>
    <property type="evidence" value="ECO:0007669"/>
    <property type="project" value="UniProtKB-UniRule"/>
</dbReference>
<keyword evidence="3" id="KW-0460">Magnesium</keyword>
<feature type="region of interest" description="Phosphopantothenoylcysteine decarboxylase" evidence="3">
    <location>
        <begin position="1"/>
        <end position="192"/>
    </location>
</feature>
<dbReference type="Gene3D" id="3.40.50.1950">
    <property type="entry name" value="Flavin prenyltransferase-like"/>
    <property type="match status" value="1"/>
</dbReference>
<comment type="function">
    <text evidence="4">Catalyzes two steps in the biosynthesis of coenzyme A. In the first step cysteine is conjugated to 4'-phosphopantothenate to form 4-phosphopantothenoylcysteine, in the latter compound is decarboxylated to form 4'-phosphopantotheine.</text>
</comment>
<keyword evidence="3 4" id="KW-0288">FMN</keyword>
<evidence type="ECO:0000256" key="1">
    <source>
        <dbReference type="ARBA" id="ARBA00022793"/>
    </source>
</evidence>
<dbReference type="InterPro" id="IPR007085">
    <property type="entry name" value="DNA/pantothenate-metab_flavo_C"/>
</dbReference>
<feature type="binding site" evidence="3">
    <location>
        <position position="341"/>
    </location>
    <ligand>
        <name>CTP</name>
        <dbReference type="ChEBI" id="CHEBI:37563"/>
    </ligand>
</feature>
<evidence type="ECO:0000313" key="7">
    <source>
        <dbReference type="EMBL" id="GAP64764.1"/>
    </source>
</evidence>
<feature type="binding site" evidence="3">
    <location>
        <position position="292"/>
    </location>
    <ligand>
        <name>CTP</name>
        <dbReference type="ChEBI" id="CHEBI:37563"/>
    </ligand>
</feature>
<dbReference type="EC" id="6.3.2.5" evidence="3"/>
<dbReference type="STRING" id="1475481.GCA_000953855_00047"/>
<feature type="binding site" evidence="3">
    <location>
        <position position="345"/>
    </location>
    <ligand>
        <name>CTP</name>
        <dbReference type="ChEBI" id="CHEBI:37563"/>
    </ligand>
</feature>
<dbReference type="SUPFAM" id="SSF52507">
    <property type="entry name" value="Homo-oligomeric flavin-containing Cys decarboxylases, HFCD"/>
    <property type="match status" value="1"/>
</dbReference>